<evidence type="ECO:0000256" key="1">
    <source>
        <dbReference type="ARBA" id="ARBA00001971"/>
    </source>
</evidence>
<dbReference type="PANTHER" id="PTHR46696">
    <property type="entry name" value="P450, PUTATIVE (EUROFUNG)-RELATED"/>
    <property type="match status" value="1"/>
</dbReference>
<organism evidence="3 4">
    <name type="scientific">Spartinivicinus poritis</name>
    <dbReference type="NCBI Taxonomy" id="2994640"/>
    <lineage>
        <taxon>Bacteria</taxon>
        <taxon>Pseudomonadati</taxon>
        <taxon>Pseudomonadota</taxon>
        <taxon>Gammaproteobacteria</taxon>
        <taxon>Oceanospirillales</taxon>
        <taxon>Zooshikellaceae</taxon>
        <taxon>Spartinivicinus</taxon>
    </lineage>
</organism>
<comment type="similarity">
    <text evidence="2">Belongs to the cytochrome P450 family.</text>
</comment>
<dbReference type="InterPro" id="IPR002397">
    <property type="entry name" value="Cyt_P450_B"/>
</dbReference>
<dbReference type="SUPFAM" id="SSF48264">
    <property type="entry name" value="Cytochrome P450"/>
    <property type="match status" value="1"/>
</dbReference>
<comment type="cofactor">
    <cofactor evidence="1">
        <name>heme</name>
        <dbReference type="ChEBI" id="CHEBI:30413"/>
    </cofactor>
</comment>
<proteinExistence type="inferred from homology"/>
<dbReference type="InterPro" id="IPR001128">
    <property type="entry name" value="Cyt_P450"/>
</dbReference>
<evidence type="ECO:0000313" key="4">
    <source>
        <dbReference type="Proteomes" id="UP001528823"/>
    </source>
</evidence>
<dbReference type="Gene3D" id="1.10.630.10">
    <property type="entry name" value="Cytochrome P450"/>
    <property type="match status" value="1"/>
</dbReference>
<sequence>MATQCYEQRKFDLHSYDFICNPYPTYQELLATQPIYQCPKYGFYYVFQHKDIKTLFKHPHASSDRSAALVANLSAEEQAQISPLTRSFSLMAIFNDPPQHTPIRKLMVRSLSNKVMNEMTTTIETVANQLIDLFIEKKQCDLIKDFAYPLPAIIISKLLGVPVTDIDKIKAWSDDLALFLSDSTKINIVAKASDTVLAMNDYFSHLLHYYRHHPADNFMSKLIEVQQSQSTLDDASLIANAILLVFGGHETTTNLIGNGWLTLKQHPEQLDKLDNHLSTAVEECLRFESPFQRIGRVSTQPITLGDIQILVTYCTTTGIIQPIIS</sequence>
<gene>
    <name evidence="3" type="ORF">ORQ98_01955</name>
</gene>
<dbReference type="Proteomes" id="UP001528823">
    <property type="component" value="Unassembled WGS sequence"/>
</dbReference>
<dbReference type="PANTHER" id="PTHR46696:SF1">
    <property type="entry name" value="CYTOCHROME P450 YJIB-RELATED"/>
    <property type="match status" value="1"/>
</dbReference>
<protein>
    <submittedName>
        <fullName evidence="3">Cytochrome P450</fullName>
    </submittedName>
</protein>
<reference evidence="3 4" key="1">
    <citation type="submission" date="2022-11" db="EMBL/GenBank/DDBJ databases">
        <title>Spartinivicinus poritis sp. nov., isolated from scleractinian coral Porites lutea.</title>
        <authorList>
            <person name="Zhang G."/>
            <person name="Cai L."/>
            <person name="Wei Q."/>
        </authorList>
    </citation>
    <scope>NUCLEOTIDE SEQUENCE [LARGE SCALE GENOMIC DNA]</scope>
    <source>
        <strain evidence="3 4">A2-2</strain>
    </source>
</reference>
<name>A0ABT5U591_9GAMM</name>
<accession>A0ABT5U591</accession>
<dbReference type="PRINTS" id="PR00359">
    <property type="entry name" value="BP450"/>
</dbReference>
<evidence type="ECO:0000256" key="2">
    <source>
        <dbReference type="ARBA" id="ARBA00010617"/>
    </source>
</evidence>
<dbReference type="Pfam" id="PF00067">
    <property type="entry name" value="p450"/>
    <property type="match status" value="1"/>
</dbReference>
<evidence type="ECO:0000313" key="3">
    <source>
        <dbReference type="EMBL" id="MDE1460722.1"/>
    </source>
</evidence>
<keyword evidence="4" id="KW-1185">Reference proteome</keyword>
<dbReference type="RefSeq" id="WP_274687094.1">
    <property type="nucleotide sequence ID" value="NZ_JAPMOU010000002.1"/>
</dbReference>
<dbReference type="InterPro" id="IPR036396">
    <property type="entry name" value="Cyt_P450_sf"/>
</dbReference>
<dbReference type="EMBL" id="JAPMOU010000002">
    <property type="protein sequence ID" value="MDE1460722.1"/>
    <property type="molecule type" value="Genomic_DNA"/>
</dbReference>
<comment type="caution">
    <text evidence="3">The sequence shown here is derived from an EMBL/GenBank/DDBJ whole genome shotgun (WGS) entry which is preliminary data.</text>
</comment>